<comment type="similarity">
    <text evidence="2 12">Belongs to the amiloride-sensitive sodium channel (TC 1.A.6) family.</text>
</comment>
<keyword evidence="10 12" id="KW-0739">Sodium transport</keyword>
<keyword evidence="6 13" id="KW-1133">Transmembrane helix</keyword>
<protein>
    <recommendedName>
        <fullName evidence="16">Sodium channel protein Nach</fullName>
    </recommendedName>
</protein>
<dbReference type="EMBL" id="KQ459606">
    <property type="protein sequence ID" value="KPI91063.1"/>
    <property type="molecule type" value="Genomic_DNA"/>
</dbReference>
<keyword evidence="8 12" id="KW-0406">Ion transport</keyword>
<name>A0A194PDH8_PAPXU</name>
<evidence type="ECO:0000256" key="3">
    <source>
        <dbReference type="ARBA" id="ARBA00022448"/>
    </source>
</evidence>
<evidence type="ECO:0000256" key="11">
    <source>
        <dbReference type="ARBA" id="ARBA00023303"/>
    </source>
</evidence>
<evidence type="ECO:0000256" key="9">
    <source>
        <dbReference type="ARBA" id="ARBA00023136"/>
    </source>
</evidence>
<keyword evidence="5 12" id="KW-0812">Transmembrane</keyword>
<evidence type="ECO:0000256" key="5">
    <source>
        <dbReference type="ARBA" id="ARBA00022692"/>
    </source>
</evidence>
<dbReference type="Proteomes" id="UP000053268">
    <property type="component" value="Unassembled WGS sequence"/>
</dbReference>
<comment type="subcellular location">
    <subcellularLocation>
        <location evidence="1">Membrane</location>
        <topology evidence="1">Multi-pass membrane protein</topology>
    </subcellularLocation>
</comment>
<evidence type="ECO:0000256" key="12">
    <source>
        <dbReference type="RuleBase" id="RU000679"/>
    </source>
</evidence>
<evidence type="ECO:0000256" key="13">
    <source>
        <dbReference type="SAM" id="Phobius"/>
    </source>
</evidence>
<dbReference type="GO" id="GO:0005272">
    <property type="term" value="F:sodium channel activity"/>
    <property type="evidence" value="ECO:0007669"/>
    <property type="project" value="UniProtKB-KW"/>
</dbReference>
<keyword evidence="11 12" id="KW-0407">Ion channel</keyword>
<evidence type="ECO:0000313" key="14">
    <source>
        <dbReference type="EMBL" id="KPI91063.1"/>
    </source>
</evidence>
<keyword evidence="3 12" id="KW-0813">Transport</keyword>
<evidence type="ECO:0000256" key="8">
    <source>
        <dbReference type="ARBA" id="ARBA00023065"/>
    </source>
</evidence>
<evidence type="ECO:0000256" key="1">
    <source>
        <dbReference type="ARBA" id="ARBA00004141"/>
    </source>
</evidence>
<accession>A0A194PDH8</accession>
<dbReference type="GO" id="GO:0016020">
    <property type="term" value="C:membrane"/>
    <property type="evidence" value="ECO:0007669"/>
    <property type="project" value="UniProtKB-SubCell"/>
</dbReference>
<evidence type="ECO:0000256" key="7">
    <source>
        <dbReference type="ARBA" id="ARBA00023053"/>
    </source>
</evidence>
<evidence type="ECO:0008006" key="16">
    <source>
        <dbReference type="Google" id="ProtNLM"/>
    </source>
</evidence>
<proteinExistence type="inferred from homology"/>
<keyword evidence="4 12" id="KW-0894">Sodium channel</keyword>
<dbReference type="STRING" id="66420.A0A194PDH8"/>
<sequence length="409" mass="45824">MILEFIRTTDKVSGLYRPGHDKAFDVGGDGASFLQNHDITRLQIFRVGWLLCCFASACCAGVLCAVLWARFTQVPALITLRDMLAEPRVLRLSNIAFCPAAGNIAYLFQQNLVTDNVTRARLPAILSLVLRRKPLTDSQAELLEGALSVNNLTLVGALTRLMPPCSRIIRNCRWLTMTLPCGDIFQQELTQWGLCCVMRPNEIQLSSILTTRFTTSRRLLTGMQFSDHSRVYGCEFFTKYPGEEWVEPVPLTPGYNYMGSLTSTSIVDSDADKLVNNRCVYRDRYTMSNCMIKCKEKLCGCADPLQTNEDNETSGLPTCSITNLNCLRTYKNDNLSCNCLPSCRRVSTDLSLEFSPMNAFEHAFDNIYSGLNASQAVVLSLHIKITDSKKFVVNPTETWITLLCMYGIL</sequence>
<keyword evidence="7" id="KW-0915">Sodium</keyword>
<organism evidence="14 15">
    <name type="scientific">Papilio xuthus</name>
    <name type="common">Asian swallowtail butterfly</name>
    <dbReference type="NCBI Taxonomy" id="66420"/>
    <lineage>
        <taxon>Eukaryota</taxon>
        <taxon>Metazoa</taxon>
        <taxon>Ecdysozoa</taxon>
        <taxon>Arthropoda</taxon>
        <taxon>Hexapoda</taxon>
        <taxon>Insecta</taxon>
        <taxon>Pterygota</taxon>
        <taxon>Neoptera</taxon>
        <taxon>Endopterygota</taxon>
        <taxon>Lepidoptera</taxon>
        <taxon>Glossata</taxon>
        <taxon>Ditrysia</taxon>
        <taxon>Papilionoidea</taxon>
        <taxon>Papilionidae</taxon>
        <taxon>Papilioninae</taxon>
        <taxon>Papilio</taxon>
    </lineage>
</organism>
<feature type="transmembrane region" description="Helical" evidence="13">
    <location>
        <begin position="47"/>
        <end position="68"/>
    </location>
</feature>
<dbReference type="AlphaFoldDB" id="A0A194PDH8"/>
<dbReference type="Pfam" id="PF00858">
    <property type="entry name" value="ASC"/>
    <property type="match status" value="1"/>
</dbReference>
<evidence type="ECO:0000256" key="10">
    <source>
        <dbReference type="ARBA" id="ARBA00023201"/>
    </source>
</evidence>
<evidence type="ECO:0000313" key="15">
    <source>
        <dbReference type="Proteomes" id="UP000053268"/>
    </source>
</evidence>
<keyword evidence="9 13" id="KW-0472">Membrane</keyword>
<evidence type="ECO:0000256" key="2">
    <source>
        <dbReference type="ARBA" id="ARBA00007193"/>
    </source>
</evidence>
<dbReference type="InterPro" id="IPR001873">
    <property type="entry name" value="ENaC"/>
</dbReference>
<gene>
    <name evidence="14" type="ORF">RR46_14567</name>
</gene>
<reference evidence="14 15" key="1">
    <citation type="journal article" date="2015" name="Nat. Commun.">
        <title>Outbred genome sequencing and CRISPR/Cas9 gene editing in butterflies.</title>
        <authorList>
            <person name="Li X."/>
            <person name="Fan D."/>
            <person name="Zhang W."/>
            <person name="Liu G."/>
            <person name="Zhang L."/>
            <person name="Zhao L."/>
            <person name="Fang X."/>
            <person name="Chen L."/>
            <person name="Dong Y."/>
            <person name="Chen Y."/>
            <person name="Ding Y."/>
            <person name="Zhao R."/>
            <person name="Feng M."/>
            <person name="Zhu Y."/>
            <person name="Feng Y."/>
            <person name="Jiang X."/>
            <person name="Zhu D."/>
            <person name="Xiang H."/>
            <person name="Feng X."/>
            <person name="Li S."/>
            <person name="Wang J."/>
            <person name="Zhang G."/>
            <person name="Kronforst M.R."/>
            <person name="Wang W."/>
        </authorList>
    </citation>
    <scope>NUCLEOTIDE SEQUENCE [LARGE SCALE GENOMIC DNA]</scope>
    <source>
        <strain evidence="14">Ya'a_city_454_Px</strain>
        <tissue evidence="14">Whole body</tissue>
    </source>
</reference>
<evidence type="ECO:0000256" key="6">
    <source>
        <dbReference type="ARBA" id="ARBA00022989"/>
    </source>
</evidence>
<evidence type="ECO:0000256" key="4">
    <source>
        <dbReference type="ARBA" id="ARBA00022461"/>
    </source>
</evidence>
<keyword evidence="15" id="KW-1185">Reference proteome</keyword>